<dbReference type="InterPro" id="IPR029526">
    <property type="entry name" value="PGBD"/>
</dbReference>
<feature type="region of interest" description="Disordered" evidence="1">
    <location>
        <begin position="1"/>
        <end position="56"/>
    </location>
</feature>
<proteinExistence type="predicted"/>
<reference evidence="3" key="1">
    <citation type="journal article" date="2023" name="G3 (Bethesda)">
        <title>Whole genome assembly and annotation of the endangered Caribbean coral Acropora cervicornis.</title>
        <authorList>
            <person name="Selwyn J.D."/>
            <person name="Vollmer S.V."/>
        </authorList>
    </citation>
    <scope>NUCLEOTIDE SEQUENCE</scope>
    <source>
        <strain evidence="3">K2</strain>
    </source>
</reference>
<dbReference type="PANTHER" id="PTHR46599:SF3">
    <property type="entry name" value="PIGGYBAC TRANSPOSABLE ELEMENT-DERIVED PROTEIN 4"/>
    <property type="match status" value="1"/>
</dbReference>
<dbReference type="EMBL" id="JARQWQ010000120">
    <property type="protein sequence ID" value="KAK2549847.1"/>
    <property type="molecule type" value="Genomic_DNA"/>
</dbReference>
<evidence type="ECO:0000313" key="3">
    <source>
        <dbReference type="EMBL" id="KAK2549847.1"/>
    </source>
</evidence>
<keyword evidence="4" id="KW-1185">Reference proteome</keyword>
<dbReference type="Proteomes" id="UP001249851">
    <property type="component" value="Unassembled WGS sequence"/>
</dbReference>
<gene>
    <name evidence="3" type="ORF">P5673_029669</name>
</gene>
<organism evidence="3 4">
    <name type="scientific">Acropora cervicornis</name>
    <name type="common">Staghorn coral</name>
    <dbReference type="NCBI Taxonomy" id="6130"/>
    <lineage>
        <taxon>Eukaryota</taxon>
        <taxon>Metazoa</taxon>
        <taxon>Cnidaria</taxon>
        <taxon>Anthozoa</taxon>
        <taxon>Hexacorallia</taxon>
        <taxon>Scleractinia</taxon>
        <taxon>Astrocoeniina</taxon>
        <taxon>Acroporidae</taxon>
        <taxon>Acropora</taxon>
    </lineage>
</organism>
<protein>
    <submittedName>
        <fullName evidence="3">PiggyBac transposable element-derived protein 4</fullName>
    </submittedName>
</protein>
<evidence type="ECO:0000259" key="2">
    <source>
        <dbReference type="Pfam" id="PF13843"/>
    </source>
</evidence>
<evidence type="ECO:0000256" key="1">
    <source>
        <dbReference type="SAM" id="MobiDB-lite"/>
    </source>
</evidence>
<feature type="compositionally biased region" description="Acidic residues" evidence="1">
    <location>
        <begin position="12"/>
        <end position="36"/>
    </location>
</feature>
<comment type="caution">
    <text evidence="3">The sequence shown here is derived from an EMBL/GenBank/DDBJ whole genome shotgun (WGS) entry which is preliminary data.</text>
</comment>
<accession>A0AAD9PVD9</accession>
<sequence length="436" mass="50269">MASRPRFYTSEEVLDEIYADPGSDFDSESSSDEIEEYHDQQSSSESSENEEMIENDNQSINNEDQRVNARGRGHNQGAARGNRAARRAVRRNRQQEDALLEIQWTSNDRQPRIPQFTARQGLQVQLPNNAGAGEYLSLFLTDEFFDLLVEQTNLYAAQYKASNPNLPPNSRASSWVETTRNEMKKFLALSFLMGVVRKPEVSDYWSTNPLLKGSIFNSVMPRNRFQSILQFLHFADNSQYNANDPNRDRLYKYRPVVQYLVSKFNSIYIPEEHISIDEELLLWKGKLLFKQYIPLKRARFGIKMFSLCETTGYLWNSYVYLGKEPDAVATDMEMVRRLGKSGAVIPRLMEGLLGKGYKLYVDNWYTTSSTDPMAPDASDQFSGRHFPELIPPTPKKQTPQKKCEVCSKEGRRKESRYQCGQCNTHPGLCFKIYHTQ</sequence>
<reference evidence="3" key="2">
    <citation type="journal article" date="2023" name="Science">
        <title>Genomic signatures of disease resistance in endangered staghorn corals.</title>
        <authorList>
            <person name="Vollmer S.V."/>
            <person name="Selwyn J.D."/>
            <person name="Despard B.A."/>
            <person name="Roesel C.L."/>
        </authorList>
    </citation>
    <scope>NUCLEOTIDE SEQUENCE</scope>
    <source>
        <strain evidence="3">K2</strain>
    </source>
</reference>
<feature type="region of interest" description="Disordered" evidence="1">
    <location>
        <begin position="68"/>
        <end position="88"/>
    </location>
</feature>
<dbReference type="Pfam" id="PF13843">
    <property type="entry name" value="DDE_Tnp_1_7"/>
    <property type="match status" value="1"/>
</dbReference>
<evidence type="ECO:0000313" key="4">
    <source>
        <dbReference type="Proteomes" id="UP001249851"/>
    </source>
</evidence>
<feature type="domain" description="PiggyBac transposable element-derived protein" evidence="2">
    <location>
        <begin position="134"/>
        <end position="367"/>
    </location>
</feature>
<name>A0AAD9PVD9_ACRCE</name>
<dbReference type="AlphaFoldDB" id="A0AAD9PVD9"/>
<dbReference type="PANTHER" id="PTHR46599">
    <property type="entry name" value="PIGGYBAC TRANSPOSABLE ELEMENT-DERIVED PROTEIN 4"/>
    <property type="match status" value="1"/>
</dbReference>